<gene>
    <name evidence="6 11" type="primary">trmE</name>
    <name evidence="6" type="synonym">mnmE</name>
    <name evidence="11" type="ORF">DCW38_07685</name>
</gene>
<keyword evidence="6" id="KW-0963">Cytoplasm</keyword>
<evidence type="ECO:0000256" key="3">
    <source>
        <dbReference type="ARBA" id="ARBA00022741"/>
    </source>
</evidence>
<feature type="binding site" evidence="6">
    <location>
        <position position="23"/>
    </location>
    <ligand>
        <name>(6S)-5-formyl-5,6,7,8-tetrahydrofolate</name>
        <dbReference type="ChEBI" id="CHEBI:57457"/>
    </ligand>
</feature>
<dbReference type="InterPro" id="IPR006073">
    <property type="entry name" value="GTP-bd"/>
</dbReference>
<organism evidence="11 12">
    <name type="scientific">candidate division WOR-3 bacterium</name>
    <dbReference type="NCBI Taxonomy" id="2052148"/>
    <lineage>
        <taxon>Bacteria</taxon>
        <taxon>Bacteria division WOR-3</taxon>
    </lineage>
</organism>
<name>A0A350HBX5_UNCW3</name>
<feature type="binding site" evidence="6">
    <location>
        <position position="80"/>
    </location>
    <ligand>
        <name>(6S)-5-formyl-5,6,7,8-tetrahydrofolate</name>
        <dbReference type="ChEBI" id="CHEBI:57457"/>
    </ligand>
</feature>
<protein>
    <recommendedName>
        <fullName evidence="6">tRNA modification GTPase MnmE</fullName>
        <ecNumber evidence="6">3.6.-.-</ecNumber>
    </recommendedName>
</protein>
<comment type="similarity">
    <text evidence="1 6 7">Belongs to the TRAFAC class TrmE-Era-EngA-EngB-Septin-like GTPase superfamily. TrmE GTPase family.</text>
</comment>
<feature type="binding site" evidence="6">
    <location>
        <position position="119"/>
    </location>
    <ligand>
        <name>(6S)-5-formyl-5,6,7,8-tetrahydrofolate</name>
        <dbReference type="ChEBI" id="CHEBI:57457"/>
    </ligand>
</feature>
<proteinExistence type="inferred from homology"/>
<comment type="subunit">
    <text evidence="6">Homodimer. Heterotetramer of two MnmE and two MnmG subunits.</text>
</comment>
<keyword evidence="5 6" id="KW-0342">GTP-binding</keyword>
<dbReference type="Pfam" id="PF12631">
    <property type="entry name" value="MnmE_helical"/>
    <property type="match status" value="1"/>
</dbReference>
<dbReference type="InterPro" id="IPR005225">
    <property type="entry name" value="Small_GTP-bd"/>
</dbReference>
<dbReference type="Gene3D" id="3.30.1360.120">
    <property type="entry name" value="Probable tRNA modification gtpase trme, domain 1"/>
    <property type="match status" value="1"/>
</dbReference>
<evidence type="ECO:0000259" key="10">
    <source>
        <dbReference type="Pfam" id="PF12631"/>
    </source>
</evidence>
<keyword evidence="2 6" id="KW-0819">tRNA processing</keyword>
<feature type="binding site" evidence="6">
    <location>
        <position position="248"/>
    </location>
    <ligand>
        <name>Mg(2+)</name>
        <dbReference type="ChEBI" id="CHEBI:18420"/>
    </ligand>
</feature>
<dbReference type="NCBIfam" id="TIGR00231">
    <property type="entry name" value="small_GTP"/>
    <property type="match status" value="1"/>
</dbReference>
<keyword evidence="4 6" id="KW-0630">Potassium</keyword>
<evidence type="ECO:0000256" key="1">
    <source>
        <dbReference type="ARBA" id="ARBA00011043"/>
    </source>
</evidence>
<feature type="binding site" evidence="6">
    <location>
        <position position="227"/>
    </location>
    <ligand>
        <name>Mg(2+)</name>
        <dbReference type="ChEBI" id="CHEBI:18420"/>
    </ligand>
</feature>
<feature type="domain" description="MnmE helical" evidence="10">
    <location>
        <begin position="122"/>
        <end position="435"/>
    </location>
</feature>
<dbReference type="CDD" id="cd04164">
    <property type="entry name" value="trmE"/>
    <property type="match status" value="1"/>
</dbReference>
<dbReference type="InterPro" id="IPR031168">
    <property type="entry name" value="G_TrmE"/>
</dbReference>
<evidence type="ECO:0000256" key="7">
    <source>
        <dbReference type="RuleBase" id="RU003313"/>
    </source>
</evidence>
<dbReference type="NCBIfam" id="TIGR00450">
    <property type="entry name" value="mnmE_trmE_thdF"/>
    <property type="match status" value="1"/>
</dbReference>
<feature type="binding site" evidence="6">
    <location>
        <begin position="223"/>
        <end position="228"/>
    </location>
    <ligand>
        <name>GTP</name>
        <dbReference type="ChEBI" id="CHEBI:37565"/>
    </ligand>
</feature>
<dbReference type="GO" id="GO:0005525">
    <property type="term" value="F:GTP binding"/>
    <property type="evidence" value="ECO:0007669"/>
    <property type="project" value="UniProtKB-UniRule"/>
</dbReference>
<dbReference type="AlphaFoldDB" id="A0A350HBX5"/>
<evidence type="ECO:0000313" key="12">
    <source>
        <dbReference type="Proteomes" id="UP000264062"/>
    </source>
</evidence>
<comment type="cofactor">
    <cofactor evidence="6">
        <name>K(+)</name>
        <dbReference type="ChEBI" id="CHEBI:29103"/>
    </cofactor>
    <text evidence="6">Binds 1 potassium ion per subunit.</text>
</comment>
<dbReference type="GO" id="GO:0002098">
    <property type="term" value="P:tRNA wobble uridine modification"/>
    <property type="evidence" value="ECO:0007669"/>
    <property type="project" value="TreeGrafter"/>
</dbReference>
<dbReference type="EMBL" id="DMZY01000227">
    <property type="protein sequence ID" value="HAV93041.1"/>
    <property type="molecule type" value="Genomic_DNA"/>
</dbReference>
<dbReference type="InterPro" id="IPR025867">
    <property type="entry name" value="MnmE_helical"/>
</dbReference>
<dbReference type="EC" id="3.6.-.-" evidence="6"/>
<feature type="binding site" evidence="6">
    <location>
        <begin position="242"/>
        <end position="248"/>
    </location>
    <ligand>
        <name>GTP</name>
        <dbReference type="ChEBI" id="CHEBI:37565"/>
    </ligand>
</feature>
<comment type="subcellular location">
    <subcellularLocation>
        <location evidence="6">Cytoplasm</location>
    </subcellularLocation>
</comment>
<dbReference type="GO" id="GO:0003924">
    <property type="term" value="F:GTPase activity"/>
    <property type="evidence" value="ECO:0007669"/>
    <property type="project" value="UniProtKB-UniRule"/>
</dbReference>
<keyword evidence="3 6" id="KW-0547">Nucleotide-binding</keyword>
<dbReference type="Gene3D" id="1.20.120.430">
    <property type="entry name" value="tRNA modification GTPase MnmE domain 2"/>
    <property type="match status" value="1"/>
</dbReference>
<comment type="caution">
    <text evidence="6">Lacks conserved residue(s) required for the propagation of feature annotation.</text>
</comment>
<dbReference type="Gene3D" id="3.40.50.300">
    <property type="entry name" value="P-loop containing nucleotide triphosphate hydrolases"/>
    <property type="match status" value="1"/>
</dbReference>
<dbReference type="InterPro" id="IPR004520">
    <property type="entry name" value="GTPase_MnmE"/>
</dbReference>
<keyword evidence="6" id="KW-0460">Magnesium</keyword>
<evidence type="ECO:0000259" key="9">
    <source>
        <dbReference type="Pfam" id="PF10396"/>
    </source>
</evidence>
<dbReference type="InterPro" id="IPR027368">
    <property type="entry name" value="MnmE_dom2"/>
</dbReference>
<dbReference type="GO" id="GO:0005737">
    <property type="term" value="C:cytoplasm"/>
    <property type="evidence" value="ECO:0007669"/>
    <property type="project" value="UniProtKB-SubCell"/>
</dbReference>
<keyword evidence="6" id="KW-0479">Metal-binding</keyword>
<reference evidence="11 12" key="1">
    <citation type="journal article" date="2018" name="Nat. Biotechnol.">
        <title>A standardized bacterial taxonomy based on genome phylogeny substantially revises the tree of life.</title>
        <authorList>
            <person name="Parks D.H."/>
            <person name="Chuvochina M."/>
            <person name="Waite D.W."/>
            <person name="Rinke C."/>
            <person name="Skarshewski A."/>
            <person name="Chaumeil P.A."/>
            <person name="Hugenholtz P."/>
        </authorList>
    </citation>
    <scope>NUCLEOTIDE SEQUENCE [LARGE SCALE GENOMIC DNA]</scope>
    <source>
        <strain evidence="11">UBA9956</strain>
    </source>
</reference>
<feature type="binding site" evidence="6">
    <location>
        <position position="438"/>
    </location>
    <ligand>
        <name>(6S)-5-formyl-5,6,7,8-tetrahydrofolate</name>
        <dbReference type="ChEBI" id="CHEBI:57457"/>
    </ligand>
</feature>
<dbReference type="InterPro" id="IPR027417">
    <property type="entry name" value="P-loop_NTPase"/>
</dbReference>
<dbReference type="GO" id="GO:0030488">
    <property type="term" value="P:tRNA methylation"/>
    <property type="evidence" value="ECO:0007669"/>
    <property type="project" value="TreeGrafter"/>
</dbReference>
<evidence type="ECO:0000313" key="11">
    <source>
        <dbReference type="EMBL" id="HAV93041.1"/>
    </source>
</evidence>
<dbReference type="Pfam" id="PF01926">
    <property type="entry name" value="MMR_HSR1"/>
    <property type="match status" value="1"/>
</dbReference>
<dbReference type="PANTHER" id="PTHR42714:SF2">
    <property type="entry name" value="TRNA MODIFICATION GTPASE GTPBP3, MITOCHONDRIAL"/>
    <property type="match status" value="1"/>
</dbReference>
<dbReference type="Pfam" id="PF10396">
    <property type="entry name" value="TrmE_N"/>
    <property type="match status" value="1"/>
</dbReference>
<sequence>MEKIETIVSLITAHGRSAVSVVRLSGADAFNMAKKLGIDGKLEHHRIYVRDISYKGKHLDRAVISVFQSPNSYTGEDVVEISVHGGSISSKRIISALIELGCRHAQRGEFTKRAFQNGKMSLIEAESVLMKVNAMTEDVFDSADAGKTSLLTFYAKSIREKLIDLKAYIQSSIDFPDDVEYDKENAKMRIDLIVKDISSLYEKSRAGYVSENHPLMIITGRTNTGKSTLFNLLLKRERAIVSDEEGTTRDIISEWADVNGHPIKILDTAGIRKTQSKAEKIGISMLNENLKSASLILFVYDIEKGLSEEEKSEIERMKDTPMVIAANKIDRAKRKKAEKEHIMISALTGEGIEKLEEAITEKLHFNEKIEITVNDRQMHIIERMCSVLLSDEISVIIKESEILDERVGELLKEIRELTGEILSENVMDNIFNNFCIGK</sequence>
<dbReference type="Proteomes" id="UP000264062">
    <property type="component" value="Unassembled WGS sequence"/>
</dbReference>
<dbReference type="InterPro" id="IPR027266">
    <property type="entry name" value="TrmE/GcvT-like"/>
</dbReference>
<dbReference type="PANTHER" id="PTHR42714">
    <property type="entry name" value="TRNA MODIFICATION GTPASE GTPBP3"/>
    <property type="match status" value="1"/>
</dbReference>
<evidence type="ECO:0000256" key="6">
    <source>
        <dbReference type="HAMAP-Rule" id="MF_00379"/>
    </source>
</evidence>
<feature type="domain" description="G" evidence="8">
    <location>
        <begin position="217"/>
        <end position="328"/>
    </location>
</feature>
<feature type="domain" description="GTP-binding protein TrmE N-terminal" evidence="9">
    <location>
        <begin position="6"/>
        <end position="119"/>
    </location>
</feature>
<evidence type="ECO:0000256" key="5">
    <source>
        <dbReference type="ARBA" id="ARBA00023134"/>
    </source>
</evidence>
<dbReference type="GO" id="GO:0046872">
    <property type="term" value="F:metal ion binding"/>
    <property type="evidence" value="ECO:0007669"/>
    <property type="project" value="UniProtKB-KW"/>
</dbReference>
<feature type="binding site" evidence="6">
    <location>
        <begin position="267"/>
        <end position="270"/>
    </location>
    <ligand>
        <name>GTP</name>
        <dbReference type="ChEBI" id="CHEBI:37565"/>
    </ligand>
</feature>
<evidence type="ECO:0000256" key="4">
    <source>
        <dbReference type="ARBA" id="ARBA00022958"/>
    </source>
</evidence>
<evidence type="ECO:0000259" key="8">
    <source>
        <dbReference type="Pfam" id="PF01926"/>
    </source>
</evidence>
<dbReference type="HAMAP" id="MF_00379">
    <property type="entry name" value="GTPase_MnmE"/>
    <property type="match status" value="1"/>
</dbReference>
<evidence type="ECO:0000256" key="2">
    <source>
        <dbReference type="ARBA" id="ARBA00022694"/>
    </source>
</evidence>
<accession>A0A350HBX5</accession>
<dbReference type="CDD" id="cd14858">
    <property type="entry name" value="TrmE_N"/>
    <property type="match status" value="1"/>
</dbReference>
<comment type="caution">
    <text evidence="11">The sequence shown here is derived from an EMBL/GenBank/DDBJ whole genome shotgun (WGS) entry which is preliminary data.</text>
</comment>
<keyword evidence="6" id="KW-0378">Hydrolase</keyword>
<comment type="function">
    <text evidence="6">Exhibits a very high intrinsic GTPase hydrolysis rate. Involved in the addition of a carboxymethylaminomethyl (cmnm) group at the wobble position (U34) of certain tRNAs, forming tRNA-cmnm(5)s(2)U34.</text>
</comment>
<dbReference type="SUPFAM" id="SSF52540">
    <property type="entry name" value="P-loop containing nucleoside triphosphate hydrolases"/>
    <property type="match status" value="1"/>
</dbReference>
<dbReference type="InterPro" id="IPR018948">
    <property type="entry name" value="GTP-bd_TrmE_N"/>
</dbReference>